<dbReference type="PROSITE" id="PS00674">
    <property type="entry name" value="AAA"/>
    <property type="match status" value="1"/>
</dbReference>
<dbReference type="Pfam" id="PF00004">
    <property type="entry name" value="AAA"/>
    <property type="match status" value="2"/>
</dbReference>
<keyword evidence="8" id="KW-0378">Hydrolase</keyword>
<dbReference type="Gene3D" id="3.40.50.300">
    <property type="entry name" value="P-loop containing nucleotide triphosphate hydrolases"/>
    <property type="match status" value="2"/>
</dbReference>
<dbReference type="InterPro" id="IPR003960">
    <property type="entry name" value="ATPase_AAA_CS"/>
</dbReference>
<dbReference type="EMBL" id="JADGKB010000145">
    <property type="protein sequence ID" value="KAJ3252313.1"/>
    <property type="molecule type" value="Genomic_DNA"/>
</dbReference>
<feature type="domain" description="AAA+ ATPase" evidence="18">
    <location>
        <begin position="238"/>
        <end position="372"/>
    </location>
</feature>
<dbReference type="Gene3D" id="1.10.8.60">
    <property type="match status" value="1"/>
</dbReference>
<dbReference type="Pfam" id="PF17862">
    <property type="entry name" value="AAA_lid_3"/>
    <property type="match status" value="1"/>
</dbReference>
<evidence type="ECO:0000259" key="18">
    <source>
        <dbReference type="SMART" id="SM00382"/>
    </source>
</evidence>
<keyword evidence="20" id="KW-1185">Reference proteome</keyword>
<evidence type="ECO:0000256" key="8">
    <source>
        <dbReference type="ARBA" id="ARBA00022801"/>
    </source>
</evidence>
<dbReference type="SUPFAM" id="SSF54585">
    <property type="entry name" value="Cdc48 domain 2-like"/>
    <property type="match status" value="1"/>
</dbReference>
<comment type="catalytic activity">
    <reaction evidence="16">
        <text>ATP + H2O = ADP + phosphate + H(+)</text>
        <dbReference type="Rhea" id="RHEA:13065"/>
        <dbReference type="ChEBI" id="CHEBI:15377"/>
        <dbReference type="ChEBI" id="CHEBI:15378"/>
        <dbReference type="ChEBI" id="CHEBI:30616"/>
        <dbReference type="ChEBI" id="CHEBI:43474"/>
        <dbReference type="ChEBI" id="CHEBI:456216"/>
    </reaction>
    <physiologicalReaction direction="left-to-right" evidence="16">
        <dbReference type="Rhea" id="RHEA:13066"/>
    </physiologicalReaction>
</comment>
<keyword evidence="3" id="KW-0813">Transport</keyword>
<evidence type="ECO:0000256" key="4">
    <source>
        <dbReference type="ARBA" id="ARBA00022490"/>
    </source>
</evidence>
<dbReference type="GO" id="GO:0016558">
    <property type="term" value="P:protein import into peroxisome matrix"/>
    <property type="evidence" value="ECO:0007669"/>
    <property type="project" value="TreeGrafter"/>
</dbReference>
<evidence type="ECO:0000256" key="2">
    <source>
        <dbReference type="ARBA" id="ARBA00006914"/>
    </source>
</evidence>
<dbReference type="GO" id="GO:0016887">
    <property type="term" value="F:ATP hydrolysis activity"/>
    <property type="evidence" value="ECO:0007669"/>
    <property type="project" value="InterPro"/>
</dbReference>
<comment type="subunit">
    <text evidence="17">Interacts with PEX6; forming the PEX1-PEX6 AAA ATPase complex, which is composed of a heterohexamer formed by a trimer of PEX1-PEX6 dimers.</text>
</comment>
<evidence type="ECO:0000256" key="12">
    <source>
        <dbReference type="ARBA" id="ARBA00023140"/>
    </source>
</evidence>
<evidence type="ECO:0000256" key="15">
    <source>
        <dbReference type="ARBA" id="ARBA00046271"/>
    </source>
</evidence>
<evidence type="ECO:0000256" key="14">
    <source>
        <dbReference type="ARBA" id="ARBA00034532"/>
    </source>
</evidence>
<dbReference type="SUPFAM" id="SSF52540">
    <property type="entry name" value="P-loop containing nucleoside triphosphate hydrolases"/>
    <property type="match status" value="2"/>
</dbReference>
<evidence type="ECO:0000313" key="20">
    <source>
        <dbReference type="Proteomes" id="UP001210925"/>
    </source>
</evidence>
<keyword evidence="6" id="KW-0677">Repeat</keyword>
<evidence type="ECO:0000256" key="3">
    <source>
        <dbReference type="ARBA" id="ARBA00022448"/>
    </source>
</evidence>
<proteinExistence type="inferred from homology"/>
<dbReference type="PANTHER" id="PTHR23077">
    <property type="entry name" value="AAA-FAMILY ATPASE"/>
    <property type="match status" value="1"/>
</dbReference>
<dbReference type="Proteomes" id="UP001210925">
    <property type="component" value="Unassembled WGS sequence"/>
</dbReference>
<dbReference type="FunFam" id="3.40.50.300:FF:000149">
    <property type="entry name" value="Nuclear valosin-containing protein-like"/>
    <property type="match status" value="1"/>
</dbReference>
<evidence type="ECO:0000256" key="6">
    <source>
        <dbReference type="ARBA" id="ARBA00022737"/>
    </source>
</evidence>
<evidence type="ECO:0000256" key="16">
    <source>
        <dbReference type="ARBA" id="ARBA00048778"/>
    </source>
</evidence>
<organism evidence="19 20">
    <name type="scientific">Boothiomyces macroporosus</name>
    <dbReference type="NCBI Taxonomy" id="261099"/>
    <lineage>
        <taxon>Eukaryota</taxon>
        <taxon>Fungi</taxon>
        <taxon>Fungi incertae sedis</taxon>
        <taxon>Chytridiomycota</taxon>
        <taxon>Chytridiomycota incertae sedis</taxon>
        <taxon>Chytridiomycetes</taxon>
        <taxon>Rhizophydiales</taxon>
        <taxon>Terramycetaceae</taxon>
        <taxon>Boothiomyces</taxon>
    </lineage>
</organism>
<name>A0AAD5UDW6_9FUNG</name>
<evidence type="ECO:0000256" key="7">
    <source>
        <dbReference type="ARBA" id="ARBA00022741"/>
    </source>
</evidence>
<evidence type="ECO:0000256" key="9">
    <source>
        <dbReference type="ARBA" id="ARBA00022840"/>
    </source>
</evidence>
<keyword evidence="7" id="KW-0547">Nucleotide-binding</keyword>
<dbReference type="AlphaFoldDB" id="A0AAD5UDW6"/>
<reference evidence="19" key="1">
    <citation type="submission" date="2020-05" db="EMBL/GenBank/DDBJ databases">
        <title>Phylogenomic resolution of chytrid fungi.</title>
        <authorList>
            <person name="Stajich J.E."/>
            <person name="Amses K."/>
            <person name="Simmons R."/>
            <person name="Seto K."/>
            <person name="Myers J."/>
            <person name="Bonds A."/>
            <person name="Quandt C.A."/>
            <person name="Barry K."/>
            <person name="Liu P."/>
            <person name="Grigoriev I."/>
            <person name="Longcore J.E."/>
            <person name="James T.Y."/>
        </authorList>
    </citation>
    <scope>NUCLEOTIDE SEQUENCE</scope>
    <source>
        <strain evidence="19">PLAUS21</strain>
    </source>
</reference>
<feature type="domain" description="AAA+ ATPase" evidence="18">
    <location>
        <begin position="460"/>
        <end position="596"/>
    </location>
</feature>
<dbReference type="InterPro" id="IPR041569">
    <property type="entry name" value="AAA_lid_3"/>
</dbReference>
<evidence type="ECO:0000256" key="11">
    <source>
        <dbReference type="ARBA" id="ARBA00023136"/>
    </source>
</evidence>
<evidence type="ECO:0000256" key="13">
    <source>
        <dbReference type="ARBA" id="ARBA00032509"/>
    </source>
</evidence>
<sequence>MVGTDDWEILELNAGYLEEQLLNQIKIVQKQTIPIYINTTIIYVTIESDRPQLLNHNSEIAVKPKPRKKPIVKSITGKKHEHGFPKRSNGPKHYLTAYYQPQNYFVLNQYDMDILQAGPLSILKLTKVELESPQQEVIITTEDKNAIGKVKDYLFEFATKTDPIIYDGMEITDLKVKLRFKEPNQYFRFTIKQLNEIKFTIELKGLIYYEKIKHTFGDPFNMIGYKNEIIKLIDDIQDYKKVLVTGGIGSGKTTIINTVAQYLTKYSHVYPIFIRCQELKQSNLSVIMKQFELIQMEYNYHSPSLVIFDNLDVLCPDEEGLRYKQLGYLMETLNADILASATLPLNKVVSVFHNYKLSQPRKTQIIEILEKENMETNNDMEGYSLLDVVKVIELAKKKNKPLNDIVSNYKPLNLASSNLQKSTVKWDMVGGMKETKQILLETLQFPNLYPRLFKSSPIRLQTGILLYGYPGCGKTLLANAIASECGMNFITVKGPELLNKYIGSSEQGIRDLFDRAKQAKPCCLFFDEFDSIAPRRGVDNSGVTDRVVNQLLTEIDGAEGLEGVYVLGATSRPDMIDPALLRPGRLDKSILCDLPDYNDRLDIIKVITKTIKLNKEVNLDRLASETEGYSGADLQSLLYTSQLEAIQERMEYTEITQSAQVNYTVIKGKPDQEVLKMFGKELEQRKQDKVIRVNVGASVPEAYSSC</sequence>
<dbReference type="InterPro" id="IPR015342">
    <property type="entry name" value="PEX1-N_C-lobe"/>
</dbReference>
<comment type="subcellular location">
    <subcellularLocation>
        <location evidence="1">Cytoplasm</location>
        <location evidence="1">Cytosol</location>
    </subcellularLocation>
    <subcellularLocation>
        <location evidence="15">Peroxisome membrane</location>
    </subcellularLocation>
</comment>
<dbReference type="FunFam" id="1.10.8.60:FF:000105">
    <property type="entry name" value="PeRoXisome assembly factor"/>
    <property type="match status" value="1"/>
</dbReference>
<keyword evidence="4" id="KW-0963">Cytoplasm</keyword>
<dbReference type="Gene3D" id="3.10.330.10">
    <property type="match status" value="1"/>
</dbReference>
<keyword evidence="11" id="KW-0472">Membrane</keyword>
<dbReference type="SMART" id="SM00382">
    <property type="entry name" value="AAA"/>
    <property type="match status" value="2"/>
</dbReference>
<dbReference type="InterPro" id="IPR050168">
    <property type="entry name" value="AAA_ATPase_domain"/>
</dbReference>
<evidence type="ECO:0000313" key="19">
    <source>
        <dbReference type="EMBL" id="KAJ3252313.1"/>
    </source>
</evidence>
<dbReference type="GO" id="GO:0005829">
    <property type="term" value="C:cytosol"/>
    <property type="evidence" value="ECO:0007669"/>
    <property type="project" value="UniProtKB-SubCell"/>
</dbReference>
<dbReference type="PANTHER" id="PTHR23077:SF12">
    <property type="entry name" value="PEROXISOMAL ATPASE PEX1"/>
    <property type="match status" value="1"/>
</dbReference>
<dbReference type="Pfam" id="PF09262">
    <property type="entry name" value="PEX-1N"/>
    <property type="match status" value="1"/>
</dbReference>
<dbReference type="InterPro" id="IPR003959">
    <property type="entry name" value="ATPase_AAA_core"/>
</dbReference>
<evidence type="ECO:0000256" key="5">
    <source>
        <dbReference type="ARBA" id="ARBA00022593"/>
    </source>
</evidence>
<keyword evidence="9" id="KW-0067">ATP-binding</keyword>
<comment type="caution">
    <text evidence="19">The sequence shown here is derived from an EMBL/GenBank/DDBJ whole genome shotgun (WGS) entry which is preliminary data.</text>
</comment>
<dbReference type="CDD" id="cd19526">
    <property type="entry name" value="RecA-like_PEX1_r2"/>
    <property type="match status" value="1"/>
</dbReference>
<dbReference type="InterPro" id="IPR027417">
    <property type="entry name" value="P-loop_NTPase"/>
</dbReference>
<dbReference type="GO" id="GO:0005524">
    <property type="term" value="F:ATP binding"/>
    <property type="evidence" value="ECO:0007669"/>
    <property type="project" value="UniProtKB-KW"/>
</dbReference>
<dbReference type="InterPro" id="IPR029067">
    <property type="entry name" value="CDC48_domain_2-like_sf"/>
</dbReference>
<evidence type="ECO:0000256" key="1">
    <source>
        <dbReference type="ARBA" id="ARBA00004514"/>
    </source>
</evidence>
<dbReference type="GO" id="GO:0005778">
    <property type="term" value="C:peroxisomal membrane"/>
    <property type="evidence" value="ECO:0007669"/>
    <property type="project" value="UniProtKB-SubCell"/>
</dbReference>
<evidence type="ECO:0000256" key="17">
    <source>
        <dbReference type="ARBA" id="ARBA00064205"/>
    </source>
</evidence>
<gene>
    <name evidence="19" type="primary">PEX1</name>
    <name evidence="19" type="ORF">HK103_001619</name>
</gene>
<keyword evidence="10" id="KW-0653">Protein transport</keyword>
<protein>
    <recommendedName>
        <fullName evidence="14">Peroxisomal ATPase PEX1</fullName>
    </recommendedName>
    <alternativeName>
        <fullName evidence="13">Peroxin-1</fullName>
    </alternativeName>
</protein>
<comment type="similarity">
    <text evidence="2">Belongs to the AAA ATPase family.</text>
</comment>
<evidence type="ECO:0000256" key="10">
    <source>
        <dbReference type="ARBA" id="ARBA00022927"/>
    </source>
</evidence>
<keyword evidence="5" id="KW-0962">Peroxisome biogenesis</keyword>
<keyword evidence="12" id="KW-0576">Peroxisome</keyword>
<dbReference type="InterPro" id="IPR003593">
    <property type="entry name" value="AAA+_ATPase"/>
</dbReference>
<accession>A0AAD5UDW6</accession>